<keyword evidence="2" id="KW-0695">RNA-directed DNA polymerase</keyword>
<dbReference type="eggNOG" id="COG3344">
    <property type="taxonomic scope" value="Bacteria"/>
</dbReference>
<dbReference type="RefSeq" id="WP_036945782.1">
    <property type="nucleotide sequence ID" value="NZ_JQKC01000077.1"/>
</dbReference>
<accession>A0A0L6JQ45</accession>
<dbReference type="AlphaFoldDB" id="A0A0L6JQ45"/>
<name>A0A0L6JQ45_9FIRM</name>
<sequence length="550" mass="63949">MNALACASTDNRIQWSNILWDKCQDVVRKLQIRIVKAQQAGKYGRVKALQWLLTHSFSAKLLAVKKVTSNKGKHTPGIDQIIWEKENEKLEGAKSLSRRGYKAEPLRRVFIPKKNSTKKRPLGIPTIKDRAMQALYLMALDPIAETICDNNVYGFRKARSTADAIEQAFTVLSTKSSSKWILEGDIKGCFDNISHEWLINNIPIDKQILMQWLKAGIIFNDEFFDTKAGTPQGGIISPCLAVLTLNGLEKELKSIFRKKTINGVSIRPKVNIVTYADDFIVTGYTETQLREEVMPVIASFMKERGLELSAEKTLITHIDKGFDFLGKNVRKYKGKLLIKPSKSNIKAFLQNIYKEIDKYSSVEQEKLIEILNSKIQGWANYHRHKVSKKAYSYVDYQIFKHIWRWACRRHHNKSKEWIQNRYFHIIETRQWVFAVKTKKELICLKHASDTKILRHQKIRGDANPYDKEWENYFEEREGYRLFESMGGRKKLIKLWNKQRGKCPFCSERITKETGWRLHTEESTNNKTIVHPECHNKFHGFIKKPVELAVT</sequence>
<dbReference type="InterPro" id="IPR013597">
    <property type="entry name" value="Mat_intron_G2"/>
</dbReference>
<dbReference type="InterPro" id="IPR025960">
    <property type="entry name" value="RVT_N"/>
</dbReference>
<keyword evidence="3" id="KW-1185">Reference proteome</keyword>
<dbReference type="STRING" id="398512.Bccel_3179"/>
<evidence type="ECO:0000313" key="2">
    <source>
        <dbReference type="EMBL" id="KNY27908.1"/>
    </source>
</evidence>
<dbReference type="PATRIC" id="fig|398512.5.peg.3327"/>
<dbReference type="Pfam" id="PF13655">
    <property type="entry name" value="RVT_N"/>
    <property type="match status" value="1"/>
</dbReference>
<organism evidence="2 3">
    <name type="scientific">Pseudobacteroides cellulosolvens ATCC 35603 = DSM 2933</name>
    <dbReference type="NCBI Taxonomy" id="398512"/>
    <lineage>
        <taxon>Bacteria</taxon>
        <taxon>Bacillati</taxon>
        <taxon>Bacillota</taxon>
        <taxon>Clostridia</taxon>
        <taxon>Eubacteriales</taxon>
        <taxon>Oscillospiraceae</taxon>
        <taxon>Pseudobacteroides</taxon>
    </lineage>
</organism>
<dbReference type="Proteomes" id="UP000036923">
    <property type="component" value="Unassembled WGS sequence"/>
</dbReference>
<dbReference type="PROSITE" id="PS50878">
    <property type="entry name" value="RT_POL"/>
    <property type="match status" value="1"/>
</dbReference>
<dbReference type="CDD" id="cd01651">
    <property type="entry name" value="RT_G2_intron"/>
    <property type="match status" value="1"/>
</dbReference>
<keyword evidence="2" id="KW-0548">Nucleotidyltransferase</keyword>
<dbReference type="GO" id="GO:0003964">
    <property type="term" value="F:RNA-directed DNA polymerase activity"/>
    <property type="evidence" value="ECO:0007669"/>
    <property type="project" value="UniProtKB-KW"/>
</dbReference>
<comment type="caution">
    <text evidence="2">The sequence shown here is derived from an EMBL/GenBank/DDBJ whole genome shotgun (WGS) entry which is preliminary data.</text>
</comment>
<protein>
    <submittedName>
        <fullName evidence="2">RNA-directed DNA polymerase</fullName>
        <ecNumber evidence="2">2.7.7.49</ecNumber>
    </submittedName>
</protein>
<dbReference type="OrthoDB" id="9788687at2"/>
<dbReference type="Pfam" id="PF08388">
    <property type="entry name" value="GIIM"/>
    <property type="match status" value="1"/>
</dbReference>
<keyword evidence="2" id="KW-0808">Transferase</keyword>
<feature type="domain" description="Reverse transcriptase" evidence="1">
    <location>
        <begin position="92"/>
        <end position="329"/>
    </location>
</feature>
<evidence type="ECO:0000259" key="1">
    <source>
        <dbReference type="PROSITE" id="PS50878"/>
    </source>
</evidence>
<gene>
    <name evidence="2" type="ORF">Bccel_3179</name>
</gene>
<dbReference type="PANTHER" id="PTHR34047">
    <property type="entry name" value="NUCLEAR INTRON MATURASE 1, MITOCHONDRIAL-RELATED"/>
    <property type="match status" value="1"/>
</dbReference>
<dbReference type="PANTHER" id="PTHR34047:SF10">
    <property type="entry name" value="GROUP II INTRON-ASSOCIATED OPEN READING FRAME"/>
    <property type="match status" value="1"/>
</dbReference>
<dbReference type="EC" id="2.7.7.49" evidence="2"/>
<dbReference type="InterPro" id="IPR000477">
    <property type="entry name" value="RT_dom"/>
</dbReference>
<evidence type="ECO:0000313" key="3">
    <source>
        <dbReference type="Proteomes" id="UP000036923"/>
    </source>
</evidence>
<dbReference type="InterPro" id="IPR051083">
    <property type="entry name" value="GrpII_Intron_Splice-Mob/Def"/>
</dbReference>
<dbReference type="EMBL" id="LGTC01000001">
    <property type="protein sequence ID" value="KNY27908.1"/>
    <property type="molecule type" value="Genomic_DNA"/>
</dbReference>
<dbReference type="NCBIfam" id="TIGR04416">
    <property type="entry name" value="group_II_RT_mat"/>
    <property type="match status" value="1"/>
</dbReference>
<dbReference type="Pfam" id="PF00078">
    <property type="entry name" value="RVT_1"/>
    <property type="match status" value="1"/>
</dbReference>
<proteinExistence type="predicted"/>
<dbReference type="InterPro" id="IPR043502">
    <property type="entry name" value="DNA/RNA_pol_sf"/>
</dbReference>
<dbReference type="InterPro" id="IPR030931">
    <property type="entry name" value="Group_II_RT_mat"/>
</dbReference>
<reference evidence="3" key="1">
    <citation type="submission" date="2015-07" db="EMBL/GenBank/DDBJ databases">
        <title>Near-Complete Genome Sequence of the Cellulolytic Bacterium Bacteroides (Pseudobacteroides) cellulosolvens ATCC 35603.</title>
        <authorList>
            <person name="Dassa B."/>
            <person name="Utturkar S.M."/>
            <person name="Klingeman D.M."/>
            <person name="Hurt R.A."/>
            <person name="Keller M."/>
            <person name="Xu J."/>
            <person name="Reddy Y.H.K."/>
            <person name="Borovok I."/>
            <person name="Grinberg I.R."/>
            <person name="Lamed R."/>
            <person name="Zhivin O."/>
            <person name="Bayer E.A."/>
            <person name="Brown S.D."/>
        </authorList>
    </citation>
    <scope>NUCLEOTIDE SEQUENCE [LARGE SCALE GENOMIC DNA]</scope>
    <source>
        <strain evidence="3">DSM 2933</strain>
    </source>
</reference>
<dbReference type="SUPFAM" id="SSF56672">
    <property type="entry name" value="DNA/RNA polymerases"/>
    <property type="match status" value="1"/>
</dbReference>